<organism evidence="3 4">
    <name type="scientific">Caldovatus sediminis</name>
    <dbReference type="NCBI Taxonomy" id="2041189"/>
    <lineage>
        <taxon>Bacteria</taxon>
        <taxon>Pseudomonadati</taxon>
        <taxon>Pseudomonadota</taxon>
        <taxon>Alphaproteobacteria</taxon>
        <taxon>Acetobacterales</taxon>
        <taxon>Roseomonadaceae</taxon>
        <taxon>Caldovatus</taxon>
    </lineage>
</organism>
<sequence>MPILAAVALAACGLVATVPVAPAEAQGWSGAGGGGGARVAPPPRGPGGGLRPPPAPGPAPLPAWRAPPPGHRPAPGVPWSYRPYAWSRPGPAWRPPPYPYHGWYRPWGAWGWYRPWGWWGYGVFVPSVTFGFGLGVVPDHYGYPYALPYPPPPAYYPPVPGRTCVAGAVTCPLREPAEPGDACYCPTPDGPAWGRVDG</sequence>
<evidence type="ECO:0000256" key="2">
    <source>
        <dbReference type="SAM" id="SignalP"/>
    </source>
</evidence>
<dbReference type="AlphaFoldDB" id="A0A8J2ZDZ9"/>
<evidence type="ECO:0000256" key="1">
    <source>
        <dbReference type="SAM" id="MobiDB-lite"/>
    </source>
</evidence>
<comment type="caution">
    <text evidence="3">The sequence shown here is derived from an EMBL/GenBank/DDBJ whole genome shotgun (WGS) entry which is preliminary data.</text>
</comment>
<feature type="region of interest" description="Disordered" evidence="1">
    <location>
        <begin position="28"/>
        <end position="67"/>
    </location>
</feature>
<accession>A0A8J2ZDZ9</accession>
<gene>
    <name evidence="3" type="ORF">GCM10010964_33490</name>
</gene>
<feature type="signal peptide" evidence="2">
    <location>
        <begin position="1"/>
        <end position="23"/>
    </location>
</feature>
<feature type="compositionally biased region" description="Pro residues" evidence="1">
    <location>
        <begin position="40"/>
        <end position="67"/>
    </location>
</feature>
<dbReference type="EMBL" id="BMKS01000012">
    <property type="protein sequence ID" value="GGG43393.1"/>
    <property type="molecule type" value="Genomic_DNA"/>
</dbReference>
<evidence type="ECO:0000313" key="4">
    <source>
        <dbReference type="Proteomes" id="UP000597507"/>
    </source>
</evidence>
<feature type="chain" id="PRO_5035315959" evidence="2">
    <location>
        <begin position="24"/>
        <end position="198"/>
    </location>
</feature>
<proteinExistence type="predicted"/>
<protein>
    <submittedName>
        <fullName evidence="3">Uncharacterized protein</fullName>
    </submittedName>
</protein>
<name>A0A8J2ZDZ9_9PROT</name>
<keyword evidence="2" id="KW-0732">Signal</keyword>
<evidence type="ECO:0000313" key="3">
    <source>
        <dbReference type="EMBL" id="GGG43393.1"/>
    </source>
</evidence>
<reference evidence="3 4" key="1">
    <citation type="journal article" date="2014" name="Int. J. Syst. Evol. Microbiol.">
        <title>Complete genome sequence of Corynebacterium casei LMG S-19264T (=DSM 44701T), isolated from a smear-ripened cheese.</title>
        <authorList>
            <consortium name="US DOE Joint Genome Institute (JGI-PGF)"/>
            <person name="Walter F."/>
            <person name="Albersmeier A."/>
            <person name="Kalinowski J."/>
            <person name="Ruckert C."/>
        </authorList>
    </citation>
    <scope>NUCLEOTIDE SEQUENCE [LARGE SCALE GENOMIC DNA]</scope>
    <source>
        <strain evidence="3 4">CGMCC 1.16330</strain>
    </source>
</reference>
<dbReference type="Proteomes" id="UP000597507">
    <property type="component" value="Unassembled WGS sequence"/>
</dbReference>
<keyword evidence="4" id="KW-1185">Reference proteome</keyword>